<dbReference type="GO" id="GO:0016757">
    <property type="term" value="F:glycosyltransferase activity"/>
    <property type="evidence" value="ECO:0007669"/>
    <property type="project" value="UniProtKB-KW"/>
</dbReference>
<keyword evidence="1" id="KW-0328">Glycosyltransferase</keyword>
<name>X1N6T5_9ZZZZ</name>
<dbReference type="AlphaFoldDB" id="X1N6T5"/>
<dbReference type="EMBL" id="BARV01006545">
    <property type="protein sequence ID" value="GAI14349.1"/>
    <property type="molecule type" value="Genomic_DNA"/>
</dbReference>
<proteinExistence type="predicted"/>
<dbReference type="CDD" id="cd06223">
    <property type="entry name" value="PRTases_typeI"/>
    <property type="match status" value="1"/>
</dbReference>
<dbReference type="SUPFAM" id="SSF53271">
    <property type="entry name" value="PRTase-like"/>
    <property type="match status" value="1"/>
</dbReference>
<evidence type="ECO:0000259" key="3">
    <source>
        <dbReference type="Pfam" id="PF00156"/>
    </source>
</evidence>
<protein>
    <recommendedName>
        <fullName evidence="3">Phosphoribosyltransferase domain-containing protein</fullName>
    </recommendedName>
</protein>
<dbReference type="InterPro" id="IPR000836">
    <property type="entry name" value="PRTase_dom"/>
</dbReference>
<evidence type="ECO:0000256" key="2">
    <source>
        <dbReference type="ARBA" id="ARBA00022679"/>
    </source>
</evidence>
<comment type="caution">
    <text evidence="4">The sequence shown here is derived from an EMBL/GenBank/DDBJ whole genome shotgun (WGS) entry which is preliminary data.</text>
</comment>
<reference evidence="4" key="1">
    <citation type="journal article" date="2014" name="Front. Microbiol.">
        <title>High frequency of phylogenetically diverse reductive dehalogenase-homologous genes in deep subseafloor sedimentary metagenomes.</title>
        <authorList>
            <person name="Kawai M."/>
            <person name="Futagami T."/>
            <person name="Toyoda A."/>
            <person name="Takaki Y."/>
            <person name="Nishi S."/>
            <person name="Hori S."/>
            <person name="Arai W."/>
            <person name="Tsubouchi T."/>
            <person name="Morono Y."/>
            <person name="Uchiyama I."/>
            <person name="Ito T."/>
            <person name="Fujiyama A."/>
            <person name="Inagaki F."/>
            <person name="Takami H."/>
        </authorList>
    </citation>
    <scope>NUCLEOTIDE SEQUENCE</scope>
    <source>
        <strain evidence="4">Expedition CK06-06</strain>
    </source>
</reference>
<evidence type="ECO:0000256" key="1">
    <source>
        <dbReference type="ARBA" id="ARBA00022676"/>
    </source>
</evidence>
<organism evidence="4">
    <name type="scientific">marine sediment metagenome</name>
    <dbReference type="NCBI Taxonomy" id="412755"/>
    <lineage>
        <taxon>unclassified sequences</taxon>
        <taxon>metagenomes</taxon>
        <taxon>ecological metagenomes</taxon>
    </lineage>
</organism>
<gene>
    <name evidence="4" type="ORF">S06H3_13408</name>
</gene>
<dbReference type="PANTHER" id="PTHR43363">
    <property type="entry name" value="HYPOXANTHINE PHOSPHORIBOSYLTRANSFERASE"/>
    <property type="match status" value="1"/>
</dbReference>
<dbReference type="InterPro" id="IPR029057">
    <property type="entry name" value="PRTase-like"/>
</dbReference>
<dbReference type="Pfam" id="PF00156">
    <property type="entry name" value="Pribosyltran"/>
    <property type="match status" value="1"/>
</dbReference>
<feature type="domain" description="Phosphoribosyltransferase" evidence="3">
    <location>
        <begin position="14"/>
        <end position="146"/>
    </location>
</feature>
<accession>X1N6T5</accession>
<keyword evidence="2" id="KW-0808">Transferase</keyword>
<sequence>MPATKKPEKYEVPSWDRIYELCIQVANQVRCSGYKPDLLVAVSRGGWVPGRVLSDLLENPNIATIKVEYYVDIYKTHTKPKITQPLPIEVKGKKILLIDDIADSGKSLKLVKEHLAEQGAVDVKICTLYYKPWSILTPDFFVRMTDAWVCFPHEIVETMKKIYLKLKEKGKSKKEIKAELVRIGIKPSIVRKFMPQVAEGTVANA</sequence>
<dbReference type="Gene3D" id="3.40.50.2020">
    <property type="match status" value="1"/>
</dbReference>
<dbReference type="PANTHER" id="PTHR43363:SF2">
    <property type="entry name" value="PHOSPHORIBOSYLTRANSFERASE"/>
    <property type="match status" value="1"/>
</dbReference>
<evidence type="ECO:0000313" key="4">
    <source>
        <dbReference type="EMBL" id="GAI14349.1"/>
    </source>
</evidence>